<dbReference type="InterPro" id="IPR036779">
    <property type="entry name" value="LysM_dom_sf"/>
</dbReference>
<evidence type="ECO:0000256" key="2">
    <source>
        <dbReference type="ARBA" id="ARBA00023026"/>
    </source>
</evidence>
<accession>A0AAW0GEL3</accession>
<evidence type="ECO:0000313" key="4">
    <source>
        <dbReference type="EMBL" id="KAK7688036.1"/>
    </source>
</evidence>
<protein>
    <recommendedName>
        <fullName evidence="3">LysM domain-containing protein</fullName>
    </recommendedName>
</protein>
<dbReference type="InterPro" id="IPR018392">
    <property type="entry name" value="LysM"/>
</dbReference>
<dbReference type="PANTHER" id="PTHR34997:SF1">
    <property type="entry name" value="PEPTIDOGLYCAN-BINDING LYSIN DOMAIN"/>
    <property type="match status" value="1"/>
</dbReference>
<dbReference type="GO" id="GO:0008061">
    <property type="term" value="F:chitin binding"/>
    <property type="evidence" value="ECO:0007669"/>
    <property type="project" value="UniProtKB-KW"/>
</dbReference>
<keyword evidence="2" id="KW-0843">Virulence</keyword>
<evidence type="ECO:0000259" key="3">
    <source>
        <dbReference type="PROSITE" id="PS51782"/>
    </source>
</evidence>
<organism evidence="4 5">
    <name type="scientific">Cerrena zonata</name>
    <dbReference type="NCBI Taxonomy" id="2478898"/>
    <lineage>
        <taxon>Eukaryota</taxon>
        <taxon>Fungi</taxon>
        <taxon>Dikarya</taxon>
        <taxon>Basidiomycota</taxon>
        <taxon>Agaricomycotina</taxon>
        <taxon>Agaricomycetes</taxon>
        <taxon>Polyporales</taxon>
        <taxon>Cerrenaceae</taxon>
        <taxon>Cerrena</taxon>
    </lineage>
</organism>
<dbReference type="SUPFAM" id="SSF54106">
    <property type="entry name" value="LysM domain"/>
    <property type="match status" value="2"/>
</dbReference>
<gene>
    <name evidence="4" type="ORF">QCA50_008406</name>
</gene>
<dbReference type="PANTHER" id="PTHR34997">
    <property type="entry name" value="AM15"/>
    <property type="match status" value="1"/>
</dbReference>
<keyword evidence="1" id="KW-0147">Chitin-binding</keyword>
<dbReference type="SMART" id="SM00257">
    <property type="entry name" value="LysM"/>
    <property type="match status" value="2"/>
</dbReference>
<dbReference type="Proteomes" id="UP001385951">
    <property type="component" value="Unassembled WGS sequence"/>
</dbReference>
<dbReference type="Pfam" id="PF01476">
    <property type="entry name" value="LysM"/>
    <property type="match status" value="2"/>
</dbReference>
<dbReference type="InterPro" id="IPR052210">
    <property type="entry name" value="LysM1-like"/>
</dbReference>
<dbReference type="EMBL" id="JASBNA010000011">
    <property type="protein sequence ID" value="KAK7688036.1"/>
    <property type="molecule type" value="Genomic_DNA"/>
</dbReference>
<keyword evidence="5" id="KW-1185">Reference proteome</keyword>
<evidence type="ECO:0000313" key="5">
    <source>
        <dbReference type="Proteomes" id="UP001385951"/>
    </source>
</evidence>
<dbReference type="CDD" id="cd00118">
    <property type="entry name" value="LysM"/>
    <property type="match status" value="2"/>
</dbReference>
<sequence>MTMAASAYARATSFLPANCARTYTVRSGDFCEAISASQHVSTFQLANVNKGIIDVGCDNLFAGEVLCLGITGQDCQTVHVVQGGETCDSIAANAGINEALLAANNPNIDKNCDNLGSGEVLCTAWSLFV</sequence>
<feature type="domain" description="LysM" evidence="3">
    <location>
        <begin position="77"/>
        <end position="123"/>
    </location>
</feature>
<dbReference type="AlphaFoldDB" id="A0AAW0GEL3"/>
<reference evidence="4 5" key="1">
    <citation type="submission" date="2022-09" db="EMBL/GenBank/DDBJ databases">
        <authorList>
            <person name="Palmer J.M."/>
        </authorList>
    </citation>
    <scope>NUCLEOTIDE SEQUENCE [LARGE SCALE GENOMIC DNA]</scope>
    <source>
        <strain evidence="4 5">DSM 7382</strain>
    </source>
</reference>
<comment type="caution">
    <text evidence="4">The sequence shown here is derived from an EMBL/GenBank/DDBJ whole genome shotgun (WGS) entry which is preliminary data.</text>
</comment>
<feature type="domain" description="LysM" evidence="3">
    <location>
        <begin position="21"/>
        <end position="68"/>
    </location>
</feature>
<proteinExistence type="predicted"/>
<dbReference type="PROSITE" id="PS51782">
    <property type="entry name" value="LYSM"/>
    <property type="match status" value="2"/>
</dbReference>
<name>A0AAW0GEL3_9APHY</name>
<dbReference type="Gene3D" id="3.10.350.10">
    <property type="entry name" value="LysM domain"/>
    <property type="match status" value="2"/>
</dbReference>
<evidence type="ECO:0000256" key="1">
    <source>
        <dbReference type="ARBA" id="ARBA00022669"/>
    </source>
</evidence>